<dbReference type="EMBL" id="MDYX01000024">
    <property type="protein sequence ID" value="KAF9629552.1"/>
    <property type="molecule type" value="Genomic_DNA"/>
</dbReference>
<dbReference type="Proteomes" id="UP000627934">
    <property type="component" value="Unassembled WGS sequence"/>
</dbReference>
<evidence type="ECO:0000313" key="4">
    <source>
        <dbReference type="Proteomes" id="UP000627934"/>
    </source>
</evidence>
<feature type="domain" description="F-box" evidence="2">
    <location>
        <begin position="1"/>
        <end position="46"/>
    </location>
</feature>
<dbReference type="Gene3D" id="3.80.10.10">
    <property type="entry name" value="Ribonuclease Inhibitor"/>
    <property type="match status" value="1"/>
</dbReference>
<evidence type="ECO:0000256" key="1">
    <source>
        <dbReference type="SAM" id="MobiDB-lite"/>
    </source>
</evidence>
<dbReference type="InterPro" id="IPR001810">
    <property type="entry name" value="F-box_dom"/>
</dbReference>
<dbReference type="PROSITE" id="PS50181">
    <property type="entry name" value="FBOX"/>
    <property type="match status" value="1"/>
</dbReference>
<name>A0A8H7IQP4_9PEZI</name>
<sequence>MPSLLTLPSELLEAVIQNLGRKNIKRLRLVCKRLSRVAEPFLFETIHFNLHGDGVNNLLAVAAHDKLRHHVRTLVLKRDEVNILNRPAVFRRLLSHDNTAVEFEIWRDALRYAIDERPPSDDDRSSIASDVEDDWGSHPGEDEIKDRWTSYELAMEGMHDATRELTNCIRFRDPDNPATRPRVHPHARRSDDGMTQDRLDRFDDAIARLPRLRTFLHEPLFTAANGWRTTWQGQRFSYKILIEGGAYQRRSEEGVGQVWRSGRPTIAETEDNLEALHLSLTLRALGLRAAAASSTSAGDSITVPIQHLRIDVRNIGFWSKTNFACLWDWGRVREQMYLLGHEDPSHGYPHTWTRWMGGPEDEEAAKQKEHFGKELKTIGRAFSELRELEMNVRSLREAAVVAKGACRFLLRCGRLERLRLVFAEEVYRCRLNDWIARRVFDKVAQAPGCWPKLRRLELVGFVAPVQSLLEMLKAQEPTLRHLVLADCRLKPNGGCWEDVFKGLATHLRLEVVHFSMLEEGTEWTVIMDSSDLAWTACHDGKTSYALHETAVYDYVLRRSATLPPLDPKTFLEHQQT</sequence>
<proteinExistence type="predicted"/>
<organism evidence="3 4">
    <name type="scientific">Lasiodiplodia theobromae</name>
    <dbReference type="NCBI Taxonomy" id="45133"/>
    <lineage>
        <taxon>Eukaryota</taxon>
        <taxon>Fungi</taxon>
        <taxon>Dikarya</taxon>
        <taxon>Ascomycota</taxon>
        <taxon>Pezizomycotina</taxon>
        <taxon>Dothideomycetes</taxon>
        <taxon>Dothideomycetes incertae sedis</taxon>
        <taxon>Botryosphaeriales</taxon>
        <taxon>Botryosphaeriaceae</taxon>
        <taxon>Lasiodiplodia</taxon>
    </lineage>
</organism>
<feature type="region of interest" description="Disordered" evidence="1">
    <location>
        <begin position="171"/>
        <end position="195"/>
    </location>
</feature>
<dbReference type="SUPFAM" id="SSF81383">
    <property type="entry name" value="F-box domain"/>
    <property type="match status" value="1"/>
</dbReference>
<dbReference type="InterPro" id="IPR032675">
    <property type="entry name" value="LRR_dom_sf"/>
</dbReference>
<dbReference type="AlphaFoldDB" id="A0A8H7IQP4"/>
<reference evidence="3" key="2">
    <citation type="journal article" date="2018" name="DNA Res.">
        <title>Comparative genome and transcriptome analyses reveal adaptations to opportunistic infections in woody plant degrading pathogens of Botryosphaeriaceae.</title>
        <authorList>
            <person name="Yan J.Y."/>
            <person name="Zhao W.S."/>
            <person name="Chen Z."/>
            <person name="Xing Q.K."/>
            <person name="Zhang W."/>
            <person name="Chethana K.W.T."/>
            <person name="Xue M.F."/>
            <person name="Xu J.P."/>
            <person name="Phillips A.J.L."/>
            <person name="Wang Y."/>
            <person name="Liu J.H."/>
            <person name="Liu M."/>
            <person name="Zhou Y."/>
            <person name="Jayawardena R.S."/>
            <person name="Manawasinghe I.S."/>
            <person name="Huang J.B."/>
            <person name="Qiao G.H."/>
            <person name="Fu C.Y."/>
            <person name="Guo F.F."/>
            <person name="Dissanayake A.J."/>
            <person name="Peng Y.L."/>
            <person name="Hyde K.D."/>
            <person name="Li X.H."/>
        </authorList>
    </citation>
    <scope>NUCLEOTIDE SEQUENCE</scope>
    <source>
        <strain evidence="3">CSS-01s</strain>
    </source>
</reference>
<dbReference type="InterPro" id="IPR036047">
    <property type="entry name" value="F-box-like_dom_sf"/>
</dbReference>
<protein>
    <recommendedName>
        <fullName evidence="2">F-box domain-containing protein</fullName>
    </recommendedName>
</protein>
<comment type="caution">
    <text evidence="3">The sequence shown here is derived from an EMBL/GenBank/DDBJ whole genome shotgun (WGS) entry which is preliminary data.</text>
</comment>
<evidence type="ECO:0000313" key="3">
    <source>
        <dbReference type="EMBL" id="KAF9629552.1"/>
    </source>
</evidence>
<reference evidence="3" key="1">
    <citation type="submission" date="2016-08" db="EMBL/GenBank/DDBJ databases">
        <authorList>
            <person name="Yan J."/>
        </authorList>
    </citation>
    <scope>NUCLEOTIDE SEQUENCE</scope>
    <source>
        <strain evidence="3">CSS-01s</strain>
    </source>
</reference>
<evidence type="ECO:0000259" key="2">
    <source>
        <dbReference type="PROSITE" id="PS50181"/>
    </source>
</evidence>
<gene>
    <name evidence="3" type="ORF">BFW01_g10755</name>
</gene>
<dbReference type="Pfam" id="PF00646">
    <property type="entry name" value="F-box"/>
    <property type="match status" value="1"/>
</dbReference>
<feature type="region of interest" description="Disordered" evidence="1">
    <location>
        <begin position="117"/>
        <end position="143"/>
    </location>
</feature>
<accession>A0A8H7IQP4</accession>